<feature type="transmembrane region" description="Helical" evidence="2">
    <location>
        <begin position="786"/>
        <end position="811"/>
    </location>
</feature>
<proteinExistence type="predicted"/>
<feature type="transmembrane region" description="Helical" evidence="2">
    <location>
        <begin position="875"/>
        <end position="896"/>
    </location>
</feature>
<organism evidence="3 4">
    <name type="scientific">Geodia barretti</name>
    <name type="common">Barrett's horny sponge</name>
    <dbReference type="NCBI Taxonomy" id="519541"/>
    <lineage>
        <taxon>Eukaryota</taxon>
        <taxon>Metazoa</taxon>
        <taxon>Porifera</taxon>
        <taxon>Demospongiae</taxon>
        <taxon>Heteroscleromorpha</taxon>
        <taxon>Tetractinellida</taxon>
        <taxon>Astrophorina</taxon>
        <taxon>Geodiidae</taxon>
        <taxon>Geodia</taxon>
    </lineage>
</organism>
<evidence type="ECO:0000256" key="1">
    <source>
        <dbReference type="SAM" id="MobiDB-lite"/>
    </source>
</evidence>
<accession>A0AA35XEI9</accession>
<dbReference type="EMBL" id="CASHTH010003692">
    <property type="protein sequence ID" value="CAI8048027.1"/>
    <property type="molecule type" value="Genomic_DNA"/>
</dbReference>
<evidence type="ECO:0000256" key="2">
    <source>
        <dbReference type="SAM" id="Phobius"/>
    </source>
</evidence>
<keyword evidence="4" id="KW-1185">Reference proteome</keyword>
<name>A0AA35XEI9_GEOBA</name>
<reference evidence="3" key="1">
    <citation type="submission" date="2023-03" db="EMBL/GenBank/DDBJ databases">
        <authorList>
            <person name="Steffen K."/>
            <person name="Cardenas P."/>
        </authorList>
    </citation>
    <scope>NUCLEOTIDE SEQUENCE</scope>
</reference>
<feature type="transmembrane region" description="Helical" evidence="2">
    <location>
        <begin position="946"/>
        <end position="968"/>
    </location>
</feature>
<feature type="region of interest" description="Disordered" evidence="1">
    <location>
        <begin position="92"/>
        <end position="125"/>
    </location>
</feature>
<feature type="region of interest" description="Disordered" evidence="1">
    <location>
        <begin position="375"/>
        <end position="401"/>
    </location>
</feature>
<keyword evidence="2" id="KW-1133">Transmembrane helix</keyword>
<feature type="region of interest" description="Disordered" evidence="1">
    <location>
        <begin position="1"/>
        <end position="50"/>
    </location>
</feature>
<dbReference type="AlphaFoldDB" id="A0AA35XEI9"/>
<feature type="region of interest" description="Disordered" evidence="1">
    <location>
        <begin position="434"/>
        <end position="526"/>
    </location>
</feature>
<comment type="caution">
    <text evidence="3">The sequence shown here is derived from an EMBL/GenBank/DDBJ whole genome shotgun (WGS) entry which is preliminary data.</text>
</comment>
<feature type="compositionally biased region" description="Pro residues" evidence="1">
    <location>
        <begin position="574"/>
        <end position="584"/>
    </location>
</feature>
<feature type="compositionally biased region" description="Polar residues" evidence="1">
    <location>
        <begin position="35"/>
        <end position="49"/>
    </location>
</feature>
<feature type="compositionally biased region" description="Low complexity" evidence="1">
    <location>
        <begin position="513"/>
        <end position="526"/>
    </location>
</feature>
<feature type="region of interest" description="Disordered" evidence="1">
    <location>
        <begin position="543"/>
        <end position="652"/>
    </location>
</feature>
<protein>
    <submittedName>
        <fullName evidence="3">Uncharacterized protein</fullName>
    </submittedName>
</protein>
<feature type="compositionally biased region" description="Polar residues" evidence="1">
    <location>
        <begin position="1"/>
        <end position="28"/>
    </location>
</feature>
<feature type="compositionally biased region" description="Pro residues" evidence="1">
    <location>
        <begin position="597"/>
        <end position="608"/>
    </location>
</feature>
<keyword evidence="2" id="KW-0812">Transmembrane</keyword>
<keyword evidence="2" id="KW-0472">Membrane</keyword>
<evidence type="ECO:0000313" key="3">
    <source>
        <dbReference type="EMBL" id="CAI8048027.1"/>
    </source>
</evidence>
<evidence type="ECO:0000313" key="4">
    <source>
        <dbReference type="Proteomes" id="UP001174909"/>
    </source>
</evidence>
<sequence length="999" mass="110453">MPQSTVIPQPDTLPNTDQNVPRQSQTEPQLVPLQDQAQPTTNQTHTTASDDIYENVVIAPKPHSACDLTLPEAGSETESALPVTSSEFKVILKPRVPRDRPSSQSPPGEQDEMARPPSPQSLLLPKLPQSPVKLQHPAHTYDLTPHVPSSTTPQPDYEVVATPGLDEFGMMHFRATREEANPQRTVHMEEHTNVAVPDPSPLNEQEVPTQNVFPQYINVASPGPQLPLLPDDLLALLDNPTASPQLDQVQGQSTYNGAPLSPLSSPQLATQLLTLPEQLLNMIQPVPDETIQPKATDNENAPLLSPTEGPEYVNFSQNRENEESYVEISPFHEGSQSEQSDYVEVASPPQEETPFEYLPMSPFHEEIQPEYVEVTHQQNEAEEQTADDYVPMSPPPHTSLADYVEVASPPQEETPFEYLPMSPFHEEIQPEYVEVTHQQNEAEEQTADDYVPMSPPPHTSLADYVEVEPARQREPSSVPAAPRPRVTSKESEYEIPLLQDMDQQEYEGVPSGAQATATAEQAQANEAPMFLPLLPPPEVVATLPQARAPEEENYETIPAAAREEDDTTEHIYEPLPPPRSPPTPEEPDQPMYIDVPDPLPTSPPPVLPPRSQSEPPEPRLNQEPAPPVPPRPSSQAIAPPGTAPQDQNQEAPVVRETIPAPATDAVPAQPPETEIINQTEDGVAALNQVLQELQQGNALELTESMPPQYDDLSQTPRYIDLVQSPAVQQNPLQAAPSPHGQAYIIQNINTNTATRGPIRAENVDIHYEMGDRQHHRNKNMKKTQTLLWLSLSILAAVLWMLLVVPLSAAALLDALKEVEADRAPLVPSCHYSVPLLLVVLLTHVLAAAFIVYWFSKCCKCARTKKASRLATQMTAIIATVYTVVIISFAVSVFLFVNKATNSSNEESTTTQTTVTTMATTATDSNNDNESEVCIETSSAPFLFATFYLLALLIFFAMAVLMTCCDYHYKRKERNFLLYLRDTVRVYENEGREEDEETAL</sequence>
<dbReference type="Proteomes" id="UP001174909">
    <property type="component" value="Unassembled WGS sequence"/>
</dbReference>
<feature type="transmembrane region" description="Helical" evidence="2">
    <location>
        <begin position="831"/>
        <end position="854"/>
    </location>
</feature>
<gene>
    <name evidence="3" type="ORF">GBAR_LOCUS26534</name>
</gene>